<dbReference type="PIRSF" id="PIRSF024534">
    <property type="entry name" value="ThiW"/>
    <property type="match status" value="1"/>
</dbReference>
<reference evidence="2 3" key="1">
    <citation type="submission" date="2015-09" db="EMBL/GenBank/DDBJ databases">
        <title>Draft genome sequence of Hydrogenibacillus schlegelii DSM 2000.</title>
        <authorList>
            <person name="Hemp J."/>
        </authorList>
    </citation>
    <scope>NUCLEOTIDE SEQUENCE [LARGE SCALE GENOMIC DNA]</scope>
    <source>
        <strain evidence="2 3">MA 48</strain>
    </source>
</reference>
<proteinExistence type="predicted"/>
<feature type="transmembrane region" description="Helical" evidence="1">
    <location>
        <begin position="139"/>
        <end position="163"/>
    </location>
</feature>
<evidence type="ECO:0000313" key="3">
    <source>
        <dbReference type="Proteomes" id="UP000243024"/>
    </source>
</evidence>
<dbReference type="EMBL" id="JXBB01000063">
    <property type="protein sequence ID" value="OAR03301.1"/>
    <property type="molecule type" value="Genomic_DNA"/>
</dbReference>
<dbReference type="STRING" id="1484.SA87_03845"/>
<name>A0A179INW2_HYDSH</name>
<feature type="transmembrane region" description="Helical" evidence="1">
    <location>
        <begin position="20"/>
        <end position="39"/>
    </location>
</feature>
<feature type="transmembrane region" description="Helical" evidence="1">
    <location>
        <begin position="82"/>
        <end position="99"/>
    </location>
</feature>
<dbReference type="Proteomes" id="UP000243024">
    <property type="component" value="Unassembled WGS sequence"/>
</dbReference>
<evidence type="ECO:0008006" key="4">
    <source>
        <dbReference type="Google" id="ProtNLM"/>
    </source>
</evidence>
<keyword evidence="1" id="KW-1133">Transmembrane helix</keyword>
<dbReference type="InterPro" id="IPR012652">
    <property type="entry name" value="ThiW"/>
</dbReference>
<feature type="transmembrane region" description="Helical" evidence="1">
    <location>
        <begin position="106"/>
        <end position="127"/>
    </location>
</feature>
<evidence type="ECO:0000256" key="1">
    <source>
        <dbReference type="SAM" id="Phobius"/>
    </source>
</evidence>
<evidence type="ECO:0000313" key="2">
    <source>
        <dbReference type="EMBL" id="OAR03301.1"/>
    </source>
</evidence>
<comment type="caution">
    <text evidence="2">The sequence shown here is derived from an EMBL/GenBank/DDBJ whole genome shotgun (WGS) entry which is preliminary data.</text>
</comment>
<sequence length="187" mass="19245">MDRQREIDRLGLSPRAVAEIAALVALSVVLSPLLSIPIGPFRAYPVQHLVNVLTAVRLGPGAAVLQAATASTLRLALGTGTIFAYPGSLFGAWLAGVLYRRFQHFVAAAFGEAIGTGFVGATVAYGLGRLIASREVALLGFVGPFLLSSVLGAAGGVVLLLALRRTGLLGGEKLSRFDAAPPPGADE</sequence>
<dbReference type="RefSeq" id="WP_066441414.1">
    <property type="nucleotide sequence ID" value="NZ_CBCSAS010000006.1"/>
</dbReference>
<dbReference type="OrthoDB" id="5516776at2"/>
<dbReference type="Pfam" id="PF09512">
    <property type="entry name" value="ThiW"/>
    <property type="match status" value="1"/>
</dbReference>
<keyword evidence="3" id="KW-1185">Reference proteome</keyword>
<accession>A0A179INW2</accession>
<organism evidence="2 3">
    <name type="scientific">Hydrogenibacillus schlegelii</name>
    <name type="common">Bacillus schlegelii</name>
    <dbReference type="NCBI Taxonomy" id="1484"/>
    <lineage>
        <taxon>Bacteria</taxon>
        <taxon>Bacillati</taxon>
        <taxon>Bacillota</taxon>
        <taxon>Bacilli</taxon>
        <taxon>Bacillales</taxon>
        <taxon>Bacillales Family X. Incertae Sedis</taxon>
        <taxon>Hydrogenibacillus</taxon>
    </lineage>
</organism>
<dbReference type="Gene3D" id="1.10.1760.20">
    <property type="match status" value="1"/>
</dbReference>
<keyword evidence="1" id="KW-0472">Membrane</keyword>
<keyword evidence="1" id="KW-0812">Transmembrane</keyword>
<dbReference type="AlphaFoldDB" id="A0A179INW2"/>
<gene>
    <name evidence="2" type="ORF">SA87_03845</name>
</gene>
<protein>
    <recommendedName>
        <fullName evidence="4">Energy coupling factor transporter S component ThiW</fullName>
    </recommendedName>
</protein>
<dbReference type="NCBIfam" id="TIGR02359">
    <property type="entry name" value="thiW"/>
    <property type="match status" value="1"/>
</dbReference>